<keyword evidence="8" id="KW-1185">Reference proteome</keyword>
<dbReference type="SUPFAM" id="SSF88946">
    <property type="entry name" value="Sigma2 domain of RNA polymerase sigma factors"/>
    <property type="match status" value="1"/>
</dbReference>
<dbReference type="Gene3D" id="1.10.10.10">
    <property type="entry name" value="Winged helix-like DNA-binding domain superfamily/Winged helix DNA-binding domain"/>
    <property type="match status" value="1"/>
</dbReference>
<sequence>MGGVDASDEVLWRRVVNGDGDAFGVVFDRHHDRVLRHVLRLMGMHTVSEDVTAMVFYEAWRRRAYVRMVEESILPWLLVTANNLVRNQVRNERRYRRFLSQLPPPAPLGDVADQVSDDDERVGEFAALREAFARLRPLDRDVLTLCVVEGMALKDAALVLVVAEGTVKSRLSRAKKRLGSLYEEAATLSERRMDGVHDGR</sequence>
<keyword evidence="3" id="KW-0731">Sigma factor</keyword>
<evidence type="ECO:0000256" key="4">
    <source>
        <dbReference type="ARBA" id="ARBA00023163"/>
    </source>
</evidence>
<dbReference type="RefSeq" id="WP_301226766.1">
    <property type="nucleotide sequence ID" value="NZ_JAROCG010000001.1"/>
</dbReference>
<evidence type="ECO:0000256" key="1">
    <source>
        <dbReference type="ARBA" id="ARBA00010641"/>
    </source>
</evidence>
<evidence type="ECO:0000256" key="3">
    <source>
        <dbReference type="ARBA" id="ARBA00023082"/>
    </source>
</evidence>
<feature type="domain" description="RNA polymerase sigma-70 region 2" evidence="5">
    <location>
        <begin position="27"/>
        <end position="94"/>
    </location>
</feature>
<organism evidence="7 8">
    <name type="scientific">Arthrobacter burdickii</name>
    <dbReference type="NCBI Taxonomy" id="3035920"/>
    <lineage>
        <taxon>Bacteria</taxon>
        <taxon>Bacillati</taxon>
        <taxon>Actinomycetota</taxon>
        <taxon>Actinomycetes</taxon>
        <taxon>Micrococcales</taxon>
        <taxon>Micrococcaceae</taxon>
        <taxon>Arthrobacter</taxon>
    </lineage>
</organism>
<evidence type="ECO:0000256" key="2">
    <source>
        <dbReference type="ARBA" id="ARBA00023015"/>
    </source>
</evidence>
<dbReference type="PANTHER" id="PTHR43133:SF25">
    <property type="entry name" value="RNA POLYMERASE SIGMA FACTOR RFAY-RELATED"/>
    <property type="match status" value="1"/>
</dbReference>
<dbReference type="InterPro" id="IPR036388">
    <property type="entry name" value="WH-like_DNA-bd_sf"/>
</dbReference>
<name>A0ABT8K1X3_9MICC</name>
<comment type="caution">
    <text evidence="7">The sequence shown here is derived from an EMBL/GenBank/DDBJ whole genome shotgun (WGS) entry which is preliminary data.</text>
</comment>
<dbReference type="EMBL" id="JAROCG010000001">
    <property type="protein sequence ID" value="MDN4611077.1"/>
    <property type="molecule type" value="Genomic_DNA"/>
</dbReference>
<dbReference type="Pfam" id="PF04542">
    <property type="entry name" value="Sigma70_r2"/>
    <property type="match status" value="1"/>
</dbReference>
<evidence type="ECO:0000313" key="8">
    <source>
        <dbReference type="Proteomes" id="UP001174209"/>
    </source>
</evidence>
<dbReference type="Pfam" id="PF08281">
    <property type="entry name" value="Sigma70_r4_2"/>
    <property type="match status" value="1"/>
</dbReference>
<dbReference type="Gene3D" id="1.10.1740.10">
    <property type="match status" value="1"/>
</dbReference>
<dbReference type="InterPro" id="IPR014284">
    <property type="entry name" value="RNA_pol_sigma-70_dom"/>
</dbReference>
<reference evidence="7" key="1">
    <citation type="submission" date="2023-06" db="EMBL/GenBank/DDBJ databases">
        <title>MT1 and MT2 Draft Genomes of Novel Species.</title>
        <authorList>
            <person name="Venkateswaran K."/>
        </authorList>
    </citation>
    <scope>NUCLEOTIDE SEQUENCE</scope>
    <source>
        <strain evidence="7">IIF3SC-B10</strain>
    </source>
</reference>
<comment type="similarity">
    <text evidence="1">Belongs to the sigma-70 factor family. ECF subfamily.</text>
</comment>
<feature type="domain" description="RNA polymerase sigma factor 70 region 4 type 2" evidence="6">
    <location>
        <begin position="127"/>
        <end position="178"/>
    </location>
</feature>
<dbReference type="InterPro" id="IPR013325">
    <property type="entry name" value="RNA_pol_sigma_r2"/>
</dbReference>
<dbReference type="PANTHER" id="PTHR43133">
    <property type="entry name" value="RNA POLYMERASE ECF-TYPE SIGMA FACTO"/>
    <property type="match status" value="1"/>
</dbReference>
<dbReference type="InterPro" id="IPR007627">
    <property type="entry name" value="RNA_pol_sigma70_r2"/>
</dbReference>
<proteinExistence type="inferred from homology"/>
<dbReference type="SUPFAM" id="SSF88659">
    <property type="entry name" value="Sigma3 and sigma4 domains of RNA polymerase sigma factors"/>
    <property type="match status" value="1"/>
</dbReference>
<dbReference type="InterPro" id="IPR039425">
    <property type="entry name" value="RNA_pol_sigma-70-like"/>
</dbReference>
<dbReference type="InterPro" id="IPR013324">
    <property type="entry name" value="RNA_pol_sigma_r3/r4-like"/>
</dbReference>
<gene>
    <name evidence="7" type="ORF">P5G52_09365</name>
</gene>
<accession>A0ABT8K1X3</accession>
<dbReference type="InterPro" id="IPR013249">
    <property type="entry name" value="RNA_pol_sigma70_r4_t2"/>
</dbReference>
<keyword evidence="4" id="KW-0804">Transcription</keyword>
<evidence type="ECO:0000259" key="5">
    <source>
        <dbReference type="Pfam" id="PF04542"/>
    </source>
</evidence>
<dbReference type="NCBIfam" id="TIGR02937">
    <property type="entry name" value="sigma70-ECF"/>
    <property type="match status" value="1"/>
</dbReference>
<protein>
    <submittedName>
        <fullName evidence="7">RNA polymerase sigma factor</fullName>
    </submittedName>
</protein>
<evidence type="ECO:0000259" key="6">
    <source>
        <dbReference type="Pfam" id="PF08281"/>
    </source>
</evidence>
<dbReference type="Proteomes" id="UP001174209">
    <property type="component" value="Unassembled WGS sequence"/>
</dbReference>
<evidence type="ECO:0000313" key="7">
    <source>
        <dbReference type="EMBL" id="MDN4611077.1"/>
    </source>
</evidence>
<keyword evidence="2" id="KW-0805">Transcription regulation</keyword>